<dbReference type="NCBIfam" id="NF009314">
    <property type="entry name" value="PRK12674.1-2"/>
    <property type="match status" value="1"/>
</dbReference>
<organism evidence="5 6">
    <name type="scientific">Amphibacillus indicireducens</name>
    <dbReference type="NCBI Taxonomy" id="1076330"/>
    <lineage>
        <taxon>Bacteria</taxon>
        <taxon>Bacillati</taxon>
        <taxon>Bacillota</taxon>
        <taxon>Bacilli</taxon>
        <taxon>Bacillales</taxon>
        <taxon>Bacillaceae</taxon>
        <taxon>Amphibacillus</taxon>
    </lineage>
</organism>
<reference evidence="6" key="1">
    <citation type="journal article" date="2019" name="Int. J. Syst. Evol. Microbiol.">
        <title>The Global Catalogue of Microorganisms (GCM) 10K type strain sequencing project: providing services to taxonomists for standard genome sequencing and annotation.</title>
        <authorList>
            <consortium name="The Broad Institute Genomics Platform"/>
            <consortium name="The Broad Institute Genome Sequencing Center for Infectious Disease"/>
            <person name="Wu L."/>
            <person name="Ma J."/>
        </authorList>
    </citation>
    <scope>NUCLEOTIDE SEQUENCE [LARGE SCALE GENOMIC DNA]</scope>
    <source>
        <strain evidence="6">JCM 17250</strain>
    </source>
</reference>
<keyword evidence="4" id="KW-0472">Membrane</keyword>
<dbReference type="Proteomes" id="UP001501734">
    <property type="component" value="Unassembled WGS sequence"/>
</dbReference>
<accession>A0ABP7V6J4</accession>
<keyword evidence="6" id="KW-1185">Reference proteome</keyword>
<feature type="transmembrane region" description="Helical" evidence="4">
    <location>
        <begin position="65"/>
        <end position="85"/>
    </location>
</feature>
<evidence type="ECO:0000313" key="5">
    <source>
        <dbReference type="EMBL" id="GAA4060639.1"/>
    </source>
</evidence>
<dbReference type="EMBL" id="BAABDL010000021">
    <property type="protein sequence ID" value="GAA4060639.1"/>
    <property type="molecule type" value="Genomic_DNA"/>
</dbReference>
<dbReference type="PANTHER" id="PTHR34703:SF1">
    <property type="entry name" value="ANTIPORTER SUBUNIT MNHG2-RELATED"/>
    <property type="match status" value="1"/>
</dbReference>
<comment type="subcellular location">
    <subcellularLocation>
        <location evidence="1">Membrane</location>
        <topology evidence="1">Multi-pass membrane protein</topology>
    </subcellularLocation>
</comment>
<keyword evidence="3" id="KW-0813">Transport</keyword>
<feature type="transmembrane region" description="Helical" evidence="4">
    <location>
        <begin position="6"/>
        <end position="29"/>
    </location>
</feature>
<proteinExistence type="inferred from homology"/>
<comment type="caution">
    <text evidence="5">The sequence shown here is derived from an EMBL/GenBank/DDBJ whole genome shotgun (WGS) entry which is preliminary data.</text>
</comment>
<evidence type="ECO:0000256" key="1">
    <source>
        <dbReference type="ARBA" id="ARBA00004141"/>
    </source>
</evidence>
<dbReference type="InterPro" id="IPR005133">
    <property type="entry name" value="PhaG_MnhG_YufB"/>
</dbReference>
<feature type="transmembrane region" description="Helical" evidence="4">
    <location>
        <begin position="41"/>
        <end position="59"/>
    </location>
</feature>
<evidence type="ECO:0000256" key="2">
    <source>
        <dbReference type="ARBA" id="ARBA00008404"/>
    </source>
</evidence>
<keyword evidence="4" id="KW-1133">Transmembrane helix</keyword>
<gene>
    <name evidence="5" type="ORF">GCM10022410_04650</name>
</gene>
<evidence type="ECO:0008006" key="7">
    <source>
        <dbReference type="Google" id="ProtNLM"/>
    </source>
</evidence>
<dbReference type="NCBIfam" id="TIGR01300">
    <property type="entry name" value="CPA3_mnhG_phaG"/>
    <property type="match status" value="1"/>
</dbReference>
<protein>
    <recommendedName>
        <fullName evidence="7">Na+/H+ antiporter subunit G</fullName>
    </recommendedName>
</protein>
<evidence type="ECO:0000256" key="3">
    <source>
        <dbReference type="ARBA" id="ARBA00022449"/>
    </source>
</evidence>
<comment type="similarity">
    <text evidence="2">Belongs to the CPA3 antiporters (TC 2.A.63) subunit G family.</text>
</comment>
<dbReference type="RefSeq" id="WP_344909936.1">
    <property type="nucleotide sequence ID" value="NZ_BAABDL010000021.1"/>
</dbReference>
<dbReference type="Pfam" id="PF03334">
    <property type="entry name" value="PhaG_MnhG_YufB"/>
    <property type="match status" value="1"/>
</dbReference>
<evidence type="ECO:0000256" key="4">
    <source>
        <dbReference type="SAM" id="Phobius"/>
    </source>
</evidence>
<keyword evidence="3" id="KW-0050">Antiport</keyword>
<evidence type="ECO:0000313" key="6">
    <source>
        <dbReference type="Proteomes" id="UP001501734"/>
    </source>
</evidence>
<dbReference type="PANTHER" id="PTHR34703">
    <property type="entry name" value="ANTIPORTER SUBUNIT MNHG2-RELATED"/>
    <property type="match status" value="1"/>
</dbReference>
<keyword evidence="4" id="KW-0812">Transmembrane</keyword>
<sequence length="95" mass="10452">MLKEIIVLILILGSGFFFMVGTLGLIRLPDVFSRMHATTKSDTLGAGLALLALIVYKGFDPVSLKLLVILIFIYITNPVAAHIIAKAAYYKDRKN</sequence>
<name>A0ABP7V6J4_9BACI</name>